<dbReference type="SUPFAM" id="SSF53300">
    <property type="entry name" value="vWA-like"/>
    <property type="match status" value="1"/>
</dbReference>
<organism evidence="2 3">
    <name type="scientific">Methanococcoides cohabitans</name>
    <dbReference type="NCBI Taxonomy" id="3136559"/>
    <lineage>
        <taxon>Archaea</taxon>
        <taxon>Methanobacteriati</taxon>
        <taxon>Methanobacteriota</taxon>
        <taxon>Stenosarchaea group</taxon>
        <taxon>Methanomicrobia</taxon>
        <taxon>Methanosarcinales</taxon>
        <taxon>Methanosarcinaceae</taxon>
        <taxon>Methanococcoides</taxon>
    </lineage>
</organism>
<keyword evidence="3" id="KW-1185">Reference proteome</keyword>
<dbReference type="PANTHER" id="PTHR41248">
    <property type="entry name" value="NORD PROTEIN"/>
    <property type="match status" value="1"/>
</dbReference>
<feature type="domain" description="VWFA" evidence="1">
    <location>
        <begin position="863"/>
        <end position="1054"/>
    </location>
</feature>
<evidence type="ECO:0000313" key="2">
    <source>
        <dbReference type="EMBL" id="MEL4305000.1"/>
    </source>
</evidence>
<dbReference type="Gene3D" id="3.40.50.410">
    <property type="entry name" value="von Willebrand factor, type A domain"/>
    <property type="match status" value="1"/>
</dbReference>
<dbReference type="SMART" id="SM00327">
    <property type="entry name" value="VWA"/>
    <property type="match status" value="1"/>
</dbReference>
<name>A0ABU9KRI3_9EURY</name>
<dbReference type="InterPro" id="IPR051928">
    <property type="entry name" value="NorD/CobT"/>
</dbReference>
<dbReference type="EMBL" id="JBCAUS010000002">
    <property type="protein sequence ID" value="MEL4305000.1"/>
    <property type="molecule type" value="Genomic_DNA"/>
</dbReference>
<gene>
    <name evidence="2" type="ORF">WOA13_03985</name>
</gene>
<dbReference type="PROSITE" id="PS50234">
    <property type="entry name" value="VWFA"/>
    <property type="match status" value="1"/>
</dbReference>
<accession>A0ABU9KRI3</accession>
<dbReference type="Proteomes" id="UP001396646">
    <property type="component" value="Unassembled WGS sequence"/>
</dbReference>
<dbReference type="CDD" id="cd01454">
    <property type="entry name" value="vWA_norD_type"/>
    <property type="match status" value="1"/>
</dbReference>
<proteinExistence type="predicted"/>
<reference evidence="2 3" key="1">
    <citation type="submission" date="2024-04" db="EMBL/GenBank/DDBJ databases">
        <title>Methanococcoides sp. LMO-2.</title>
        <authorList>
            <person name="Liang L."/>
        </authorList>
    </citation>
    <scope>NUCLEOTIDE SEQUENCE [LARGE SCALE GENOMIC DNA]</scope>
    <source>
        <strain evidence="2 3">LMO-2</strain>
    </source>
</reference>
<dbReference type="InterPro" id="IPR036465">
    <property type="entry name" value="vWFA_dom_sf"/>
</dbReference>
<protein>
    <recommendedName>
        <fullName evidence="1">VWFA domain-containing protein</fullName>
    </recommendedName>
</protein>
<dbReference type="PANTHER" id="PTHR41248:SF1">
    <property type="entry name" value="NORD PROTEIN"/>
    <property type="match status" value="1"/>
</dbReference>
<evidence type="ECO:0000313" key="3">
    <source>
        <dbReference type="Proteomes" id="UP001396646"/>
    </source>
</evidence>
<comment type="caution">
    <text evidence="2">The sequence shown here is derived from an EMBL/GenBank/DDBJ whole genome shotgun (WGS) entry which is preliminary data.</text>
</comment>
<evidence type="ECO:0000259" key="1">
    <source>
        <dbReference type="PROSITE" id="PS50234"/>
    </source>
</evidence>
<sequence>MSQDEEKSSHLKAIIESLDSAALLDGLSSAEVSDISDGFEKLPVEILSSFIKDPSLIEEWMEMTGEIRYLNLSAGKTFLGSIGALYPLLDKDLLDIWYPMVKDVAGRKWRIAVEFIEQTADVFSVLPEHQRKIILLRSKIFSDIDLHLFLTFFSSAPLVVAAINKSEFDGWVNIGKELADEDVEVGNLFLKRTPKFIGRIDISELEEYMEKGKDLFSHEEHESTITFYDSVLRGLEKDLRRYDREETVHLIDIGVQLTQICWRCVESFFENAPEALTHLEDEEFEEWISVGMSISRSSTFYGSNYFHSSLSVLKNMGRKYYPLIFANANLLTEKNSMLAGIYFSILSDVLLNIHPKEIGKWVRIGIEVFRNDSESAFNFFRNSPSLLKDLDVTELDEWAENGLSILGSDKSGGRSYFSLRSKSATEFVEKLMSGVALKRVSKVLKYYSVGIAGVNFTIRSKSFLPGDFSRYPNPIVSGRTIYLEPTVKGYGDFEENFTIYKLSVMHEVGHIQFGTSAFEPDSILPILEKRNIRLPEISNMSEGAEVSSSPEDPTFEVPGIASIIGKLPAPFIAADIMGIIEDARVEYMTTSFYRGLRREFEKVRLQMSQKRPAPASDIGSFMEALLFSSAGIELSFDIGNDLKGLVEQAQEDLQNEVFRPGSSTLDSLEAAFDIYDMLVDHLGPMELLEYEPIRNFEYRGMGVGYVNVTRTADEEFTEQVLESFIPLAVLPDDEELMEDRQGKGPEYANSKNWEVLGSYSYDEWDSRMQDYKNDWCTVYEVSPSGTDNEFYLDSREHYAREITQINRIFKMMKPESFRKLRRQLDGDDYDLDALIEAFADRKCGINPTDRLYIRRDKRERDVATLFLLDMSASTKKKLDNGRRILDVEKDSLIIMTQALESIGDKYAIAAFSGNTRSDVEFYTIKEFNETFSEEAECKISALEPALNTRLGAAIRHSIYKLKGIDAKVKLLVLLSDGDPYDLGFADGKYEGQHAFEDTRVAIQEGNALGMHFFCITVDSEAGEYLDSIFSDVGYTIIDNAATLPERLPMLYNRITS</sequence>
<dbReference type="RefSeq" id="WP_342126684.1">
    <property type="nucleotide sequence ID" value="NZ_JBCAUS010000002.1"/>
</dbReference>
<dbReference type="InterPro" id="IPR002035">
    <property type="entry name" value="VWF_A"/>
</dbReference>